<dbReference type="InterPro" id="IPR036188">
    <property type="entry name" value="FAD/NAD-bd_sf"/>
</dbReference>
<dbReference type="InterPro" id="IPR051704">
    <property type="entry name" value="FAD_aromatic-hydroxylase"/>
</dbReference>
<dbReference type="Pfam" id="PF01494">
    <property type="entry name" value="FAD_binding_3"/>
    <property type="match status" value="1"/>
</dbReference>
<dbReference type="PANTHER" id="PTHR46865">
    <property type="entry name" value="OXIDOREDUCTASE-RELATED"/>
    <property type="match status" value="1"/>
</dbReference>
<organism evidence="2 3">
    <name type="scientific">Streptomyces mauvecolor</name>
    <dbReference type="NCBI Taxonomy" id="58345"/>
    <lineage>
        <taxon>Bacteria</taxon>
        <taxon>Bacillati</taxon>
        <taxon>Actinomycetota</taxon>
        <taxon>Actinomycetes</taxon>
        <taxon>Kitasatosporales</taxon>
        <taxon>Streptomycetaceae</taxon>
        <taxon>Streptomyces</taxon>
    </lineage>
</organism>
<dbReference type="PRINTS" id="PR00420">
    <property type="entry name" value="RNGMNOXGNASE"/>
</dbReference>
<dbReference type="GO" id="GO:0004497">
    <property type="term" value="F:monooxygenase activity"/>
    <property type="evidence" value="ECO:0007669"/>
    <property type="project" value="UniProtKB-KW"/>
</dbReference>
<evidence type="ECO:0000313" key="2">
    <source>
        <dbReference type="EMBL" id="MFC4960605.1"/>
    </source>
</evidence>
<dbReference type="EMBL" id="JBHSIZ010000036">
    <property type="protein sequence ID" value="MFC4960605.1"/>
    <property type="molecule type" value="Genomic_DNA"/>
</dbReference>
<comment type="caution">
    <text evidence="2">The sequence shown here is derived from an EMBL/GenBank/DDBJ whole genome shotgun (WGS) entry which is preliminary data.</text>
</comment>
<protein>
    <submittedName>
        <fullName evidence="2">FAD-dependent monooxygenase</fullName>
    </submittedName>
</protein>
<proteinExistence type="predicted"/>
<feature type="domain" description="FAD-binding" evidence="1">
    <location>
        <begin position="19"/>
        <end position="335"/>
    </location>
</feature>
<dbReference type="Gene3D" id="3.50.50.60">
    <property type="entry name" value="FAD/NAD(P)-binding domain"/>
    <property type="match status" value="1"/>
</dbReference>
<keyword evidence="2" id="KW-0503">Monooxygenase</keyword>
<sequence>MPSPAYPSHALGEAMRNRNVLISGASVAGLTLAHWLQNAGFHPTIVERAPGLRRGGQAIDIRGVALQVVERMWLLDKVRAATTDMRGMSFVDGRGEELSRSTEATLTGGLIDNDDVEIMRDDLTTLLFDATRYGNEYLFGDVITSLTQDDDAVEVHFRHERPRRFDLVIGADGLHSGVRRLAFGPESEFLHFLGSYLAIFSVDNFLGLDHWQMYHTADDALVGVYSARHNTEARAMLLFESAELDFDHRDPEQQKNILAERFADVGWETPRLLASMWDAPDFYFDTMSQVHLDHWSNGRIGLVGDAGFCASPRSGQGTSIAMVGAYVLAGELANRPDDHRAAFARYEQVMREYVHENQRLAHRRADGTSSSSDALAHAANAIALPDYPRHS</sequence>
<keyword evidence="2" id="KW-0560">Oxidoreductase</keyword>
<dbReference type="InterPro" id="IPR002938">
    <property type="entry name" value="FAD-bd"/>
</dbReference>
<reference evidence="3" key="1">
    <citation type="journal article" date="2019" name="Int. J. Syst. Evol. Microbiol.">
        <title>The Global Catalogue of Microorganisms (GCM) 10K type strain sequencing project: providing services to taxonomists for standard genome sequencing and annotation.</title>
        <authorList>
            <consortium name="The Broad Institute Genomics Platform"/>
            <consortium name="The Broad Institute Genome Sequencing Center for Infectious Disease"/>
            <person name="Wu L."/>
            <person name="Ma J."/>
        </authorList>
    </citation>
    <scope>NUCLEOTIDE SEQUENCE [LARGE SCALE GENOMIC DNA]</scope>
    <source>
        <strain evidence="3">CCM 7224</strain>
    </source>
</reference>
<accession>A0ABV9UVX1</accession>
<dbReference type="RefSeq" id="WP_344374363.1">
    <property type="nucleotide sequence ID" value="NZ_BAAASQ010000008.1"/>
</dbReference>
<evidence type="ECO:0000313" key="3">
    <source>
        <dbReference type="Proteomes" id="UP001595834"/>
    </source>
</evidence>
<keyword evidence="3" id="KW-1185">Reference proteome</keyword>
<evidence type="ECO:0000259" key="1">
    <source>
        <dbReference type="Pfam" id="PF01494"/>
    </source>
</evidence>
<dbReference type="SUPFAM" id="SSF51905">
    <property type="entry name" value="FAD/NAD(P)-binding domain"/>
    <property type="match status" value="1"/>
</dbReference>
<dbReference type="Gene3D" id="3.30.9.10">
    <property type="entry name" value="D-Amino Acid Oxidase, subunit A, domain 2"/>
    <property type="match status" value="1"/>
</dbReference>
<dbReference type="Proteomes" id="UP001595834">
    <property type="component" value="Unassembled WGS sequence"/>
</dbReference>
<gene>
    <name evidence="2" type="ORF">ACFPFX_30335</name>
</gene>
<dbReference type="PANTHER" id="PTHR46865:SF2">
    <property type="entry name" value="MONOOXYGENASE"/>
    <property type="match status" value="1"/>
</dbReference>
<name>A0ABV9UVX1_9ACTN</name>